<dbReference type="SUPFAM" id="SSF55729">
    <property type="entry name" value="Acyl-CoA N-acyltransferases (Nat)"/>
    <property type="match status" value="1"/>
</dbReference>
<name>A0A4R5A553_9ACTN</name>
<sequence>MSDSITSETVTVRRGLPSGSEERAARLYWEAFGRKLAPALGPPEKAVPFIAVHLQHDRAICALRGGRLIGVAGYQLAGRTLVGGTAGDVLRAYGKIAGLWRLALLALFTRTPAPGQLVMDGLAVSAEARGKGVGSLLLKEVVVLAAEHGCREIRLDVIDVNPRARALYERHGYRPVRTEHTPYLRDLLGFGSVTTMRRALAASERAATS</sequence>
<keyword evidence="5" id="KW-1185">Reference proteome</keyword>
<keyword evidence="1 4" id="KW-0808">Transferase</keyword>
<dbReference type="InterPro" id="IPR016181">
    <property type="entry name" value="Acyl_CoA_acyltransferase"/>
</dbReference>
<dbReference type="InterPro" id="IPR000182">
    <property type="entry name" value="GNAT_dom"/>
</dbReference>
<dbReference type="Gene3D" id="3.40.630.30">
    <property type="match status" value="1"/>
</dbReference>
<gene>
    <name evidence="4" type="ORF">E1298_40645</name>
</gene>
<dbReference type="PANTHER" id="PTHR43420:SF47">
    <property type="entry name" value="N-ACETYLTRANSFERASE DOMAIN-CONTAINING PROTEIN"/>
    <property type="match status" value="1"/>
</dbReference>
<dbReference type="Proteomes" id="UP000294513">
    <property type="component" value="Unassembled WGS sequence"/>
</dbReference>
<dbReference type="AlphaFoldDB" id="A0A4R5A553"/>
<dbReference type="PROSITE" id="PS51186">
    <property type="entry name" value="GNAT"/>
    <property type="match status" value="1"/>
</dbReference>
<evidence type="ECO:0000313" key="4">
    <source>
        <dbReference type="EMBL" id="TDD66150.1"/>
    </source>
</evidence>
<evidence type="ECO:0000256" key="2">
    <source>
        <dbReference type="ARBA" id="ARBA00023315"/>
    </source>
</evidence>
<proteinExistence type="predicted"/>
<protein>
    <submittedName>
        <fullName evidence="4">GNAT family N-acetyltransferase</fullName>
    </submittedName>
</protein>
<dbReference type="GO" id="GO:0016747">
    <property type="term" value="F:acyltransferase activity, transferring groups other than amino-acyl groups"/>
    <property type="evidence" value="ECO:0007669"/>
    <property type="project" value="InterPro"/>
</dbReference>
<keyword evidence="2" id="KW-0012">Acyltransferase</keyword>
<dbReference type="InterPro" id="IPR050680">
    <property type="entry name" value="YpeA/RimI_acetyltransf"/>
</dbReference>
<dbReference type="CDD" id="cd04301">
    <property type="entry name" value="NAT_SF"/>
    <property type="match status" value="1"/>
</dbReference>
<evidence type="ECO:0000256" key="1">
    <source>
        <dbReference type="ARBA" id="ARBA00022679"/>
    </source>
</evidence>
<dbReference type="OrthoDB" id="5173601at2"/>
<accession>A0A4R5A553</accession>
<dbReference type="PANTHER" id="PTHR43420">
    <property type="entry name" value="ACETYLTRANSFERASE"/>
    <property type="match status" value="1"/>
</dbReference>
<dbReference type="RefSeq" id="WP_131902715.1">
    <property type="nucleotide sequence ID" value="NZ_SMKU01000393.1"/>
</dbReference>
<organism evidence="4 5">
    <name type="scientific">Actinomadura rubrisoli</name>
    <dbReference type="NCBI Taxonomy" id="2530368"/>
    <lineage>
        <taxon>Bacteria</taxon>
        <taxon>Bacillati</taxon>
        <taxon>Actinomycetota</taxon>
        <taxon>Actinomycetes</taxon>
        <taxon>Streptosporangiales</taxon>
        <taxon>Thermomonosporaceae</taxon>
        <taxon>Actinomadura</taxon>
    </lineage>
</organism>
<comment type="caution">
    <text evidence="4">The sequence shown here is derived from an EMBL/GenBank/DDBJ whole genome shotgun (WGS) entry which is preliminary data.</text>
</comment>
<feature type="domain" description="N-acetyltransferase" evidence="3">
    <location>
        <begin position="10"/>
        <end position="201"/>
    </location>
</feature>
<evidence type="ECO:0000259" key="3">
    <source>
        <dbReference type="PROSITE" id="PS51186"/>
    </source>
</evidence>
<reference evidence="4 5" key="1">
    <citation type="submission" date="2019-03" db="EMBL/GenBank/DDBJ databases">
        <title>Draft genome sequences of novel Actinobacteria.</title>
        <authorList>
            <person name="Sahin N."/>
            <person name="Ay H."/>
            <person name="Saygin H."/>
        </authorList>
    </citation>
    <scope>NUCLEOTIDE SEQUENCE [LARGE SCALE GENOMIC DNA]</scope>
    <source>
        <strain evidence="4 5">H3C3</strain>
    </source>
</reference>
<evidence type="ECO:0000313" key="5">
    <source>
        <dbReference type="Proteomes" id="UP000294513"/>
    </source>
</evidence>
<dbReference type="Pfam" id="PF00583">
    <property type="entry name" value="Acetyltransf_1"/>
    <property type="match status" value="1"/>
</dbReference>
<dbReference type="EMBL" id="SMKU01000393">
    <property type="protein sequence ID" value="TDD66150.1"/>
    <property type="molecule type" value="Genomic_DNA"/>
</dbReference>